<evidence type="ECO:0000259" key="10">
    <source>
        <dbReference type="PROSITE" id="PS50014"/>
    </source>
</evidence>
<comment type="catalytic activity">
    <reaction evidence="8">
        <text>L-lysyl-[histone] + acetyl-CoA = N(6)-acetyl-L-lysyl-[histone] + CoA + H(+)</text>
        <dbReference type="Rhea" id="RHEA:21992"/>
        <dbReference type="Rhea" id="RHEA-COMP:9845"/>
        <dbReference type="Rhea" id="RHEA-COMP:11338"/>
        <dbReference type="ChEBI" id="CHEBI:15378"/>
        <dbReference type="ChEBI" id="CHEBI:29969"/>
        <dbReference type="ChEBI" id="CHEBI:57287"/>
        <dbReference type="ChEBI" id="CHEBI:57288"/>
        <dbReference type="ChEBI" id="CHEBI:61930"/>
        <dbReference type="EC" id="2.3.1.48"/>
    </reaction>
    <physiologicalReaction direction="left-to-right" evidence="8">
        <dbReference type="Rhea" id="RHEA:21993"/>
    </physiologicalReaction>
</comment>
<dbReference type="InterPro" id="IPR009464">
    <property type="entry name" value="PCAF_N"/>
</dbReference>
<reference evidence="13" key="1">
    <citation type="submission" date="2022-11" db="UniProtKB">
        <authorList>
            <consortium name="WormBaseParasite"/>
        </authorList>
    </citation>
    <scope>IDENTIFICATION</scope>
</reference>
<keyword evidence="4 9" id="KW-0103">Bromodomain</keyword>
<dbReference type="WBParaSite" id="ACRNAN_Path_428.g1619.t2">
    <property type="protein sequence ID" value="ACRNAN_Path_428.g1619.t2"/>
    <property type="gene ID" value="ACRNAN_Path_428.g1619"/>
</dbReference>
<dbReference type="AlphaFoldDB" id="A0A914C6I0"/>
<feature type="domain" description="N-acetyltransferase" evidence="11">
    <location>
        <begin position="499"/>
        <end position="640"/>
    </location>
</feature>
<comment type="similarity">
    <text evidence="3">Belongs to the acetyltransferase family. GCN5 subfamily.</text>
</comment>
<protein>
    <submittedName>
        <fullName evidence="13">Histone acetyltransferase</fullName>
    </submittedName>
</protein>
<dbReference type="SUPFAM" id="SSF47370">
    <property type="entry name" value="Bromodomain"/>
    <property type="match status" value="1"/>
</dbReference>
<accession>A0A914C6I0</accession>
<dbReference type="CDD" id="cd05509">
    <property type="entry name" value="Bromo_gcn5_like"/>
    <property type="match status" value="1"/>
</dbReference>
<evidence type="ECO:0000256" key="1">
    <source>
        <dbReference type="ARBA" id="ARBA00004123"/>
    </source>
</evidence>
<dbReference type="PRINTS" id="PR00503">
    <property type="entry name" value="BROMODOMAIN"/>
</dbReference>
<dbReference type="GO" id="GO:0140672">
    <property type="term" value="C:ATAC complex"/>
    <property type="evidence" value="ECO:0007669"/>
    <property type="project" value="TreeGrafter"/>
</dbReference>
<dbReference type="InterPro" id="IPR016181">
    <property type="entry name" value="Acyl_CoA_acyltransferase"/>
</dbReference>
<keyword evidence="7" id="KW-0539">Nucleus</keyword>
<evidence type="ECO:0000259" key="11">
    <source>
        <dbReference type="PROSITE" id="PS51186"/>
    </source>
</evidence>
<name>A0A914C6I0_9BILA</name>
<dbReference type="GO" id="GO:0005813">
    <property type="term" value="C:centrosome"/>
    <property type="evidence" value="ECO:0007669"/>
    <property type="project" value="UniProtKB-SubCell"/>
</dbReference>
<dbReference type="Gene3D" id="3.40.630.30">
    <property type="match status" value="1"/>
</dbReference>
<dbReference type="Pfam" id="PF00439">
    <property type="entry name" value="Bromodomain"/>
    <property type="match status" value="1"/>
</dbReference>
<dbReference type="InterPro" id="IPR001487">
    <property type="entry name" value="Bromodomain"/>
</dbReference>
<sequence length="841" mass="97716">MTTRKENSYDESVAFDYFVELSYSEFIKNNLNSDISKESLIEICEKVWQSKSADVKEFLYNQAIEKESRETIVDENSGPKMRIKTKRDPLFDEISEELKRLALFTCCNKCACVGWKRPHANDSAVFDSDYTWIDDIDRDTECGRCCHSLENHLEYAINLSDDEKSKKLQMINDVKKLYERLSGDEPKDVLMVILNIFQDMVKALRTSAILGRNLLTIGGQLIQTKLMEHYEERKNEETRRVAIFMKDLQTFVKKLNDDKANKNCKMVYYENAKNVLADDFIVRSIDNLPYKVMYARWLLYCDFPKTYESLPLYAASAILGRNLLTIGGQLIQTKLMEHYEERKNEETRRVAIFMKDLQTFVKKLNDDKANKNCKMVYYENAKNVLADDFIADEQAVAQNSIFEPEDDSMDVDEDASRSVFSSDAATTSANDAMTWNILGDVPDDIMMRAVARLEIERARGRGEAHKTSDIFDIAAKRGRSAKLEEGEGIIEFHVISNVLDIEQSKEKKAWLLQLQTLFGTQLPKMPKEYITRLVFDPRHVNLVLVKGKGVIGGICVRPFSTQGFIEIVFCAVTGTEQVKGYGTHMMNKLKDYYVSQKKIYHFLTYADEFAVGYFKKQGFSMGTTLPKEKYMGYVKEYEGASFMGCQLHPRIVYTEYSNLMKEIRDLYRCVVEEMYPNFSNKRYDGIEYLFQENPGKPLPLSMIPGLKEMNLKEVLQPPKHNFKTSMKEILKKLKDDKNSWPFLKPVDPKEVPLYYVHIKFPIDFKTMEEKMKKGYYIHERLFIADMKRMFANCYLFNGKNSVFYEHAYKLNQVFLKLCNVHFPDSDLVAKLPEPPEKPKKK</sequence>
<keyword evidence="5" id="KW-0010">Activator</keyword>
<dbReference type="SMART" id="SM00297">
    <property type="entry name" value="BROMO"/>
    <property type="match status" value="1"/>
</dbReference>
<organism evidence="12 13">
    <name type="scientific">Acrobeloides nanus</name>
    <dbReference type="NCBI Taxonomy" id="290746"/>
    <lineage>
        <taxon>Eukaryota</taxon>
        <taxon>Metazoa</taxon>
        <taxon>Ecdysozoa</taxon>
        <taxon>Nematoda</taxon>
        <taxon>Chromadorea</taxon>
        <taxon>Rhabditida</taxon>
        <taxon>Tylenchina</taxon>
        <taxon>Cephalobomorpha</taxon>
        <taxon>Cephaloboidea</taxon>
        <taxon>Cephalobidae</taxon>
        <taxon>Acrobeloides</taxon>
    </lineage>
</organism>
<dbReference type="SUPFAM" id="SSF55729">
    <property type="entry name" value="Acyl-CoA N-acyltransferases (Nat)"/>
    <property type="match status" value="1"/>
</dbReference>
<dbReference type="GO" id="GO:0043992">
    <property type="term" value="F:histone H3K9 acetyltransferase activity"/>
    <property type="evidence" value="ECO:0007669"/>
    <property type="project" value="UniProtKB-ARBA"/>
</dbReference>
<evidence type="ECO:0000256" key="4">
    <source>
        <dbReference type="ARBA" id="ARBA00023117"/>
    </source>
</evidence>
<dbReference type="InterPro" id="IPR037800">
    <property type="entry name" value="GCN5"/>
</dbReference>
<evidence type="ECO:0000256" key="2">
    <source>
        <dbReference type="ARBA" id="ARBA00004300"/>
    </source>
</evidence>
<evidence type="ECO:0000313" key="13">
    <source>
        <dbReference type="WBParaSite" id="ACRNAN_Path_428.g1619.t2"/>
    </source>
</evidence>
<evidence type="ECO:0000313" key="12">
    <source>
        <dbReference type="Proteomes" id="UP000887540"/>
    </source>
</evidence>
<dbReference type="Pfam" id="PF06466">
    <property type="entry name" value="PCAF_N"/>
    <property type="match status" value="1"/>
</dbReference>
<keyword evidence="6" id="KW-0206">Cytoskeleton</keyword>
<evidence type="ECO:0000256" key="6">
    <source>
        <dbReference type="ARBA" id="ARBA00023212"/>
    </source>
</evidence>
<proteinExistence type="inferred from homology"/>
<evidence type="ECO:0000256" key="8">
    <source>
        <dbReference type="ARBA" id="ARBA00048940"/>
    </source>
</evidence>
<dbReference type="PROSITE" id="PS51186">
    <property type="entry name" value="GNAT"/>
    <property type="match status" value="1"/>
</dbReference>
<dbReference type="PANTHER" id="PTHR45750:SF3">
    <property type="entry name" value="HISTONE ACETYLTRANSFERASE"/>
    <property type="match status" value="1"/>
</dbReference>
<keyword evidence="12" id="KW-1185">Reference proteome</keyword>
<dbReference type="PANTHER" id="PTHR45750">
    <property type="entry name" value="GH11602P"/>
    <property type="match status" value="1"/>
</dbReference>
<dbReference type="Gene3D" id="1.20.920.10">
    <property type="entry name" value="Bromodomain-like"/>
    <property type="match status" value="1"/>
</dbReference>
<dbReference type="GO" id="GO:0045944">
    <property type="term" value="P:positive regulation of transcription by RNA polymerase II"/>
    <property type="evidence" value="ECO:0007669"/>
    <property type="project" value="TreeGrafter"/>
</dbReference>
<evidence type="ECO:0000256" key="9">
    <source>
        <dbReference type="PROSITE-ProRule" id="PRU00035"/>
    </source>
</evidence>
<dbReference type="GO" id="GO:0005634">
    <property type="term" value="C:nucleus"/>
    <property type="evidence" value="ECO:0007669"/>
    <property type="project" value="UniProtKB-SubCell"/>
</dbReference>
<feature type="domain" description="Bromo" evidence="10">
    <location>
        <begin position="734"/>
        <end position="804"/>
    </location>
</feature>
<dbReference type="Proteomes" id="UP000887540">
    <property type="component" value="Unplaced"/>
</dbReference>
<evidence type="ECO:0000256" key="7">
    <source>
        <dbReference type="ARBA" id="ARBA00023242"/>
    </source>
</evidence>
<evidence type="ECO:0000256" key="5">
    <source>
        <dbReference type="ARBA" id="ARBA00023159"/>
    </source>
</evidence>
<comment type="subcellular location">
    <subcellularLocation>
        <location evidence="2">Cytoplasm</location>
        <location evidence="2">Cytoskeleton</location>
        <location evidence="2">Microtubule organizing center</location>
        <location evidence="2">Centrosome</location>
    </subcellularLocation>
    <subcellularLocation>
        <location evidence="1">Nucleus</location>
    </subcellularLocation>
</comment>
<keyword evidence="6" id="KW-0963">Cytoplasm</keyword>
<dbReference type="InterPro" id="IPR036427">
    <property type="entry name" value="Bromodomain-like_sf"/>
</dbReference>
<evidence type="ECO:0000256" key="3">
    <source>
        <dbReference type="ARBA" id="ARBA00008607"/>
    </source>
</evidence>
<dbReference type="PROSITE" id="PS50014">
    <property type="entry name" value="BROMODOMAIN_2"/>
    <property type="match status" value="1"/>
</dbReference>
<dbReference type="InterPro" id="IPR000182">
    <property type="entry name" value="GNAT_dom"/>
</dbReference>
<dbReference type="Pfam" id="PF00583">
    <property type="entry name" value="Acetyltransf_1"/>
    <property type="match status" value="1"/>
</dbReference>